<sequence length="69" mass="7401">MSAQEAEVLLRDSMDEGRIAMLDLMAGEHTRLNEARPGFLTAARGALDGELPNSGPSTRPEMTGRTETA</sequence>
<keyword evidence="3" id="KW-1185">Reference proteome</keyword>
<name>A0ABQ3SL44_9ACTN</name>
<evidence type="ECO:0000313" key="3">
    <source>
        <dbReference type="Proteomes" id="UP000613974"/>
    </source>
</evidence>
<reference evidence="3" key="1">
    <citation type="submission" date="2023-07" db="EMBL/GenBank/DDBJ databases">
        <title>Whole genome shotgun sequence of Streptomyces nojiriensis NBRC 13794.</title>
        <authorList>
            <person name="Komaki H."/>
            <person name="Tamura T."/>
        </authorList>
    </citation>
    <scope>NUCLEOTIDE SEQUENCE [LARGE SCALE GENOMIC DNA]</scope>
    <source>
        <strain evidence="3">NBRC 13794</strain>
    </source>
</reference>
<evidence type="ECO:0000256" key="1">
    <source>
        <dbReference type="SAM" id="MobiDB-lite"/>
    </source>
</evidence>
<accession>A0ABQ3SL44</accession>
<dbReference type="GeneID" id="95587189"/>
<organism evidence="2 3">
    <name type="scientific">Streptomyces nojiriensis</name>
    <dbReference type="NCBI Taxonomy" id="66374"/>
    <lineage>
        <taxon>Bacteria</taxon>
        <taxon>Bacillati</taxon>
        <taxon>Actinomycetota</taxon>
        <taxon>Actinomycetes</taxon>
        <taxon>Kitasatosporales</taxon>
        <taxon>Streptomycetaceae</taxon>
        <taxon>Streptomyces</taxon>
    </lineage>
</organism>
<dbReference type="Proteomes" id="UP000613974">
    <property type="component" value="Unassembled WGS sequence"/>
</dbReference>
<feature type="region of interest" description="Disordered" evidence="1">
    <location>
        <begin position="45"/>
        <end position="69"/>
    </location>
</feature>
<gene>
    <name evidence="2" type="ORF">Snoj_27740</name>
</gene>
<proteinExistence type="predicted"/>
<dbReference type="EMBL" id="BNEC01000005">
    <property type="protein sequence ID" value="GHI68856.1"/>
    <property type="molecule type" value="Genomic_DNA"/>
</dbReference>
<evidence type="ECO:0000313" key="2">
    <source>
        <dbReference type="EMBL" id="GHI68856.1"/>
    </source>
</evidence>
<comment type="caution">
    <text evidence="2">The sequence shown here is derived from an EMBL/GenBank/DDBJ whole genome shotgun (WGS) entry which is preliminary data.</text>
</comment>
<protein>
    <submittedName>
        <fullName evidence="2">Uncharacterized protein</fullName>
    </submittedName>
</protein>
<dbReference type="RefSeq" id="WP_189748203.1">
    <property type="nucleotide sequence ID" value="NZ_BMRL01000038.1"/>
</dbReference>